<name>A0A0A9A1B6_ARUDO</name>
<reference evidence="1" key="1">
    <citation type="submission" date="2014-09" db="EMBL/GenBank/DDBJ databases">
        <authorList>
            <person name="Magalhaes I.L.F."/>
            <person name="Oliveira U."/>
            <person name="Santos F.R."/>
            <person name="Vidigal T.H.D.A."/>
            <person name="Brescovit A.D."/>
            <person name="Santos A.J."/>
        </authorList>
    </citation>
    <scope>NUCLEOTIDE SEQUENCE</scope>
    <source>
        <tissue evidence="1">Shoot tissue taken approximately 20 cm above the soil surface</tissue>
    </source>
</reference>
<dbReference type="AlphaFoldDB" id="A0A0A9A1B6"/>
<sequence length="40" mass="3964">MNFMSGYSSVASTPSAADALVAFSRSFDSPATSVACATAS</sequence>
<reference evidence="1" key="2">
    <citation type="journal article" date="2015" name="Data Brief">
        <title>Shoot transcriptome of the giant reed, Arundo donax.</title>
        <authorList>
            <person name="Barrero R.A."/>
            <person name="Guerrero F.D."/>
            <person name="Moolhuijzen P."/>
            <person name="Goolsby J.A."/>
            <person name="Tidwell J."/>
            <person name="Bellgard S.E."/>
            <person name="Bellgard M.I."/>
        </authorList>
    </citation>
    <scope>NUCLEOTIDE SEQUENCE</scope>
    <source>
        <tissue evidence="1">Shoot tissue taken approximately 20 cm above the soil surface</tissue>
    </source>
</reference>
<dbReference type="EMBL" id="GBRH01257058">
    <property type="protein sequence ID" value="JAD40837.1"/>
    <property type="molecule type" value="Transcribed_RNA"/>
</dbReference>
<protein>
    <submittedName>
        <fullName evidence="1">Uncharacterized protein</fullName>
    </submittedName>
</protein>
<accession>A0A0A9A1B6</accession>
<evidence type="ECO:0000313" key="1">
    <source>
        <dbReference type="EMBL" id="JAD40837.1"/>
    </source>
</evidence>
<proteinExistence type="predicted"/>
<organism evidence="1">
    <name type="scientific">Arundo donax</name>
    <name type="common">Giant reed</name>
    <name type="synonym">Donax arundinaceus</name>
    <dbReference type="NCBI Taxonomy" id="35708"/>
    <lineage>
        <taxon>Eukaryota</taxon>
        <taxon>Viridiplantae</taxon>
        <taxon>Streptophyta</taxon>
        <taxon>Embryophyta</taxon>
        <taxon>Tracheophyta</taxon>
        <taxon>Spermatophyta</taxon>
        <taxon>Magnoliopsida</taxon>
        <taxon>Liliopsida</taxon>
        <taxon>Poales</taxon>
        <taxon>Poaceae</taxon>
        <taxon>PACMAD clade</taxon>
        <taxon>Arundinoideae</taxon>
        <taxon>Arundineae</taxon>
        <taxon>Arundo</taxon>
    </lineage>
</organism>